<protein>
    <submittedName>
        <fullName evidence="4">Hypothetical_protein</fullName>
    </submittedName>
</protein>
<dbReference type="EMBL" id="CATOUU010001140">
    <property type="protein sequence ID" value="CAI9974232.1"/>
    <property type="molecule type" value="Genomic_DNA"/>
</dbReference>
<sequence length="157" mass="18687">MIPSILPSLSQPNLTNQNRESSSKMTFSVMSSRLKSTQSVSNLLENFEYTIKKYPVRKIQDGMEISESTSYIREYIQFPYEYTSDSDTDWDQIDVTSLAHKRRVLCKTIKLETKELMKTYKNLKVMETESLDVVRQWIKRIFELQKQQLDWLLRRTE</sequence>
<dbReference type="EMBL" id="CATOUU010001184">
    <property type="protein sequence ID" value="CAI9978267.1"/>
    <property type="molecule type" value="Genomic_DNA"/>
</dbReference>
<evidence type="ECO:0000313" key="3">
    <source>
        <dbReference type="EMBL" id="CAI9978267.1"/>
    </source>
</evidence>
<proteinExistence type="predicted"/>
<dbReference type="EMBL" id="CAXDID020000353">
    <property type="protein sequence ID" value="CAL6081494.1"/>
    <property type="molecule type" value="Genomic_DNA"/>
</dbReference>
<evidence type="ECO:0000256" key="1">
    <source>
        <dbReference type="SAM" id="MobiDB-lite"/>
    </source>
</evidence>
<keyword evidence="7" id="KW-1185">Reference proteome</keyword>
<dbReference type="EMBL" id="CAXDID020000001">
    <property type="protein sequence ID" value="CAL5970381.1"/>
    <property type="molecule type" value="Genomic_DNA"/>
</dbReference>
<evidence type="ECO:0000313" key="4">
    <source>
        <dbReference type="EMBL" id="CAL5970381.1"/>
    </source>
</evidence>
<evidence type="ECO:0000313" key="7">
    <source>
        <dbReference type="Proteomes" id="UP001642409"/>
    </source>
</evidence>
<organism evidence="3">
    <name type="scientific">Hexamita inflata</name>
    <dbReference type="NCBI Taxonomy" id="28002"/>
    <lineage>
        <taxon>Eukaryota</taxon>
        <taxon>Metamonada</taxon>
        <taxon>Diplomonadida</taxon>
        <taxon>Hexamitidae</taxon>
        <taxon>Hexamitinae</taxon>
        <taxon>Hexamita</taxon>
    </lineage>
</organism>
<feature type="region of interest" description="Disordered" evidence="1">
    <location>
        <begin position="1"/>
        <end position="23"/>
    </location>
</feature>
<name>A0AA86V6L1_9EUKA</name>
<reference evidence="4 7" key="2">
    <citation type="submission" date="2024-07" db="EMBL/GenBank/DDBJ databases">
        <authorList>
            <person name="Akdeniz Z."/>
        </authorList>
    </citation>
    <scope>NUCLEOTIDE SEQUENCE [LARGE SCALE GENOMIC DNA]</scope>
</reference>
<dbReference type="AlphaFoldDB" id="A0AA86V6L1"/>
<evidence type="ECO:0000313" key="5">
    <source>
        <dbReference type="EMBL" id="CAL6081494.1"/>
    </source>
</evidence>
<accession>A0AA86V6L1</accession>
<feature type="compositionally biased region" description="Polar residues" evidence="1">
    <location>
        <begin position="7"/>
        <end position="20"/>
    </location>
</feature>
<evidence type="ECO:0000313" key="2">
    <source>
        <dbReference type="EMBL" id="CAI9974232.1"/>
    </source>
</evidence>
<comment type="caution">
    <text evidence="3">The sequence shown here is derived from an EMBL/GenBank/DDBJ whole genome shotgun (WGS) entry which is preliminary data.</text>
</comment>
<evidence type="ECO:0000313" key="6">
    <source>
        <dbReference type="EMBL" id="CAL6083326.1"/>
    </source>
</evidence>
<reference evidence="3" key="1">
    <citation type="submission" date="2023-06" db="EMBL/GenBank/DDBJ databases">
        <authorList>
            <person name="Kurt Z."/>
        </authorList>
    </citation>
    <scope>NUCLEOTIDE SEQUENCE</scope>
</reference>
<gene>
    <name evidence="4" type="ORF">HINF_LOCUS321</name>
    <name evidence="5" type="ORF">HINF_LOCUS60369</name>
    <name evidence="6" type="ORF">HINF_LOCUS61670</name>
    <name evidence="2" type="ORF">HINF_LOCUS61877</name>
    <name evidence="3" type="ORF">HINF_LOCUS65912</name>
</gene>
<dbReference type="Proteomes" id="UP001642409">
    <property type="component" value="Unassembled WGS sequence"/>
</dbReference>
<dbReference type="EMBL" id="CAXDID020000371">
    <property type="protein sequence ID" value="CAL6083326.1"/>
    <property type="molecule type" value="Genomic_DNA"/>
</dbReference>